<organism evidence="3 4">
    <name type="scientific">Neorhodopirellula pilleata</name>
    <dbReference type="NCBI Taxonomy" id="2714738"/>
    <lineage>
        <taxon>Bacteria</taxon>
        <taxon>Pseudomonadati</taxon>
        <taxon>Planctomycetota</taxon>
        <taxon>Planctomycetia</taxon>
        <taxon>Pirellulales</taxon>
        <taxon>Pirellulaceae</taxon>
        <taxon>Neorhodopirellula</taxon>
    </lineage>
</organism>
<feature type="transmembrane region" description="Helical" evidence="2">
    <location>
        <begin position="975"/>
        <end position="993"/>
    </location>
</feature>
<dbReference type="EMBL" id="SJPM01000014">
    <property type="protein sequence ID" value="TWT91618.1"/>
    <property type="molecule type" value="Genomic_DNA"/>
</dbReference>
<feature type="transmembrane region" description="Helical" evidence="2">
    <location>
        <begin position="949"/>
        <end position="968"/>
    </location>
</feature>
<keyword evidence="2" id="KW-1133">Transmembrane helix</keyword>
<feature type="transmembrane region" description="Helical" evidence="2">
    <location>
        <begin position="1278"/>
        <end position="1300"/>
    </location>
</feature>
<feature type="transmembrane region" description="Helical" evidence="2">
    <location>
        <begin position="754"/>
        <end position="773"/>
    </location>
</feature>
<name>A0A5C5ZXA9_9BACT</name>
<accession>A0A5C5ZXA9</accession>
<dbReference type="Proteomes" id="UP000316213">
    <property type="component" value="Unassembled WGS sequence"/>
</dbReference>
<feature type="transmembrane region" description="Helical" evidence="2">
    <location>
        <begin position="294"/>
        <end position="315"/>
    </location>
</feature>
<dbReference type="RefSeq" id="WP_146581009.1">
    <property type="nucleotide sequence ID" value="NZ_SJPM01000014.1"/>
</dbReference>
<keyword evidence="2" id="KW-0812">Transmembrane</keyword>
<feature type="transmembrane region" description="Helical" evidence="2">
    <location>
        <begin position="1658"/>
        <end position="1679"/>
    </location>
</feature>
<evidence type="ECO:0000313" key="4">
    <source>
        <dbReference type="Proteomes" id="UP000316213"/>
    </source>
</evidence>
<feature type="transmembrane region" description="Helical" evidence="2">
    <location>
        <begin position="1522"/>
        <end position="1540"/>
    </location>
</feature>
<feature type="transmembrane region" description="Helical" evidence="2">
    <location>
        <begin position="885"/>
        <end position="905"/>
    </location>
</feature>
<evidence type="ECO:0000313" key="3">
    <source>
        <dbReference type="EMBL" id="TWT91618.1"/>
    </source>
</evidence>
<feature type="transmembrane region" description="Helical" evidence="2">
    <location>
        <begin position="1116"/>
        <end position="1138"/>
    </location>
</feature>
<evidence type="ECO:0000256" key="1">
    <source>
        <dbReference type="SAM" id="MobiDB-lite"/>
    </source>
</evidence>
<proteinExistence type="predicted"/>
<feature type="transmembrane region" description="Helical" evidence="2">
    <location>
        <begin position="453"/>
        <end position="471"/>
    </location>
</feature>
<feature type="transmembrane region" description="Helical" evidence="2">
    <location>
        <begin position="1321"/>
        <end position="1340"/>
    </location>
</feature>
<feature type="transmembrane region" description="Helical" evidence="2">
    <location>
        <begin position="1607"/>
        <end position="1625"/>
    </location>
</feature>
<feature type="transmembrane region" description="Helical" evidence="2">
    <location>
        <begin position="828"/>
        <end position="848"/>
    </location>
</feature>
<feature type="transmembrane region" description="Helical" evidence="2">
    <location>
        <begin position="546"/>
        <end position="569"/>
    </location>
</feature>
<feature type="transmembrane region" description="Helical" evidence="2">
    <location>
        <begin position="1429"/>
        <end position="1449"/>
    </location>
</feature>
<keyword evidence="4" id="KW-1185">Reference proteome</keyword>
<feature type="transmembrane region" description="Helical" evidence="2">
    <location>
        <begin position="1632"/>
        <end position="1652"/>
    </location>
</feature>
<feature type="transmembrane region" description="Helical" evidence="2">
    <location>
        <begin position="1144"/>
        <end position="1164"/>
    </location>
</feature>
<protein>
    <submittedName>
        <fullName evidence="3">Uncharacterized protein</fullName>
    </submittedName>
</protein>
<feature type="transmembrane region" description="Helical" evidence="2">
    <location>
        <begin position="321"/>
        <end position="339"/>
    </location>
</feature>
<feature type="transmembrane region" description="Helical" evidence="2">
    <location>
        <begin position="198"/>
        <end position="218"/>
    </location>
</feature>
<feature type="transmembrane region" description="Helical" evidence="2">
    <location>
        <begin position="478"/>
        <end position="496"/>
    </location>
</feature>
<feature type="region of interest" description="Disordered" evidence="1">
    <location>
        <begin position="40"/>
        <end position="62"/>
    </location>
</feature>
<reference evidence="3 4" key="1">
    <citation type="submission" date="2019-02" db="EMBL/GenBank/DDBJ databases">
        <title>Deep-cultivation of Planctomycetes and their phenomic and genomic characterization uncovers novel biology.</title>
        <authorList>
            <person name="Wiegand S."/>
            <person name="Jogler M."/>
            <person name="Boedeker C."/>
            <person name="Pinto D."/>
            <person name="Vollmers J."/>
            <person name="Rivas-Marin E."/>
            <person name="Kohn T."/>
            <person name="Peeters S.H."/>
            <person name="Heuer A."/>
            <person name="Rast P."/>
            <person name="Oberbeckmann S."/>
            <person name="Bunk B."/>
            <person name="Jeske O."/>
            <person name="Meyerdierks A."/>
            <person name="Storesund J.E."/>
            <person name="Kallscheuer N."/>
            <person name="Luecker S."/>
            <person name="Lage O.M."/>
            <person name="Pohl T."/>
            <person name="Merkel B.J."/>
            <person name="Hornburger P."/>
            <person name="Mueller R.-W."/>
            <person name="Bruemmer F."/>
            <person name="Labrenz M."/>
            <person name="Spormann A.M."/>
            <person name="Op Den Camp H."/>
            <person name="Overmann J."/>
            <person name="Amann R."/>
            <person name="Jetten M.S.M."/>
            <person name="Mascher T."/>
            <person name="Medema M.H."/>
            <person name="Devos D.P."/>
            <person name="Kaster A.-K."/>
            <person name="Ovreas L."/>
            <person name="Rohde M."/>
            <person name="Galperin M.Y."/>
            <person name="Jogler C."/>
        </authorList>
    </citation>
    <scope>NUCLEOTIDE SEQUENCE [LARGE SCALE GENOMIC DNA]</scope>
    <source>
        <strain evidence="3 4">Pla100</strain>
    </source>
</reference>
<feature type="transmembrane region" description="Helical" evidence="2">
    <location>
        <begin position="705"/>
        <end position="722"/>
    </location>
</feature>
<feature type="transmembrane region" description="Helical" evidence="2">
    <location>
        <begin position="672"/>
        <end position="693"/>
    </location>
</feature>
<feature type="transmembrane region" description="Helical" evidence="2">
    <location>
        <begin position="383"/>
        <end position="405"/>
    </location>
</feature>
<feature type="transmembrane region" description="Helical" evidence="2">
    <location>
        <begin position="6"/>
        <end position="25"/>
    </location>
</feature>
<feature type="transmembrane region" description="Helical" evidence="2">
    <location>
        <begin position="426"/>
        <end position="447"/>
    </location>
</feature>
<feature type="transmembrane region" description="Helical" evidence="2">
    <location>
        <begin position="621"/>
        <end position="642"/>
    </location>
</feature>
<feature type="transmembrane region" description="Helical" evidence="2">
    <location>
        <begin position="1208"/>
        <end position="1225"/>
    </location>
</feature>
<feature type="transmembrane region" description="Helical" evidence="2">
    <location>
        <begin position="1498"/>
        <end position="1515"/>
    </location>
</feature>
<feature type="transmembrane region" description="Helical" evidence="2">
    <location>
        <begin position="230"/>
        <end position="252"/>
    </location>
</feature>
<gene>
    <name evidence="3" type="ORF">Pla100_50090</name>
</gene>
<feature type="transmembrane region" description="Helical" evidence="2">
    <location>
        <begin position="1465"/>
        <end position="1486"/>
    </location>
</feature>
<feature type="transmembrane region" description="Helical" evidence="2">
    <location>
        <begin position="1352"/>
        <end position="1377"/>
    </location>
</feature>
<feature type="transmembrane region" description="Helical" evidence="2">
    <location>
        <begin position="171"/>
        <end position="192"/>
    </location>
</feature>
<feature type="transmembrane region" description="Helical" evidence="2">
    <location>
        <begin position="589"/>
        <end position="609"/>
    </location>
</feature>
<feature type="transmembrane region" description="Helical" evidence="2">
    <location>
        <begin position="516"/>
        <end position="534"/>
    </location>
</feature>
<feature type="transmembrane region" description="Helical" evidence="2">
    <location>
        <begin position="359"/>
        <end position="377"/>
    </location>
</feature>
<feature type="transmembrane region" description="Helical" evidence="2">
    <location>
        <begin position="264"/>
        <end position="282"/>
    </location>
</feature>
<feature type="transmembrane region" description="Helical" evidence="2">
    <location>
        <begin position="729"/>
        <end position="748"/>
    </location>
</feature>
<feature type="transmembrane region" description="Helical" evidence="2">
    <location>
        <begin position="1246"/>
        <end position="1266"/>
    </location>
</feature>
<feature type="transmembrane region" description="Helical" evidence="2">
    <location>
        <begin position="648"/>
        <end position="665"/>
    </location>
</feature>
<dbReference type="OrthoDB" id="221142at2"/>
<sequence length="1697" mass="183318">MEVLFVGILIWGVLTLLGHGTWVLIRGIFRVLASDPTKPPVSRPVATAIPRNEPAGSAPDPQRDLAAFSRMVDALTSTEQISGDQATQLKTKAREFVQQYAALPSKPIQPKPVELPAAANTPVMSDLPVQAPPRWNEESSRPVSAETAARRGLADVLAGFLEQHNIRWGELIAGMLIVLCSIGLVLSLWSTLTAAHRIVPAVVFMSADAAIFAAGLYTMRRWKLRHTSRAVLIIATLLVPLCVLAGLAAAGANANATSVSLTDPVTLSVIVVATIGCGWLLWQASLALVGRSGALALTSSVIASSLSLPLLPAAGRWLGSHAGWMILVPTLITAIALVMRRGSTTLKGRRAWKNHWLHMGIVVGALGSVVVYAAFFFRDAGEAIWLQIAISTVPIWVAITMIEAMHCFGFRSQALLASSHRATQRFIATVLVFVAIGATAAILPASFGSLSWLWTHAIAVSLSAVLFSVLLRRGDQVLLAMLPVAFVAMATSTVWMSGQDWAEVDLLRTVLSGEPMLFAVGMLLIGIVLRWGLGLQNESTKLWTDLWEVFSIGILGLGTLWRSAAIVAAPFERVSDIAFDFLAVPAMSVWTLALHGAGLIGLLLSGYLARRDESTASRERLRVGVGLVGMLFIAVVVATQLTESVDERLIAMVSFAATGFAVLYWQMRSRPLAIGAIGLVSVGSMVLLGTSWFPSVMDHVSPDRLIAGSMAAWWIVSALGLMRSRTSWHPILSAVLFALTAAMVTPALRWTSPIVWFQASALGAIVWIGLNEISRRFFTKGWKQSAVGVVDSYPNEAIDLSVAWIRIVGVICAAMVLVGIVTQATWTISWSLPLGGVMTLAALITFAIGSTRDYRWPLPFLLPIMSGHLACFAAMFGWISRDEIMTVVVVCGWLGCLGSSIFVWWRRSTAHSWHVVGQSLFLTGSAIGLSEPTRLFAFIPGGWSASNAYVLLAVSGLMFAAVALMRFTSGMLSRGLGWLVILAGAYLIGFELVGYRFHATSLTGIMAWLCGCVVLWRSDRLRLNGVSTGDLAVPDRPSTFGSRADTEASALMLPMLGLTGWTVLMESGGRWISSWDNSVTQAVLQCGVALLAGASAWMCRDLRGGVTEDTESRSRWLYCVWLIVGSLAIGCGLAATVFSTDWGTPWVVLSLSASSALVAAVWCLPRRGHGAIESAIERVTIGCTLLGTFIAIGIATTSPGVESNLTGIWTRLSVLGIGILSWGMFSLSEQTQPTDGPIAQRRRHRCVGIGLWAIALIATLGSGSLLRDDSINQGLPVLIATMRLVIASVVAISLLLLVIPKLLKGPFVDRWQLALRRGGKIAGGTFIGSLTMMLVLEWTLRERDLGIEGLPMPVVIVVMLILGFFAVMAGTLAVLSGPVFGNDRKPNWLRLSDRQRTALVYGAQIVAGLTWLHFYLCRGSSAYLGLREVWPYVVMGIAFASVGMAQWALRRQDNVLFDAMKRTAMFLPLIPVVGFWLSGAYAMVWHELEWSWTFYRGATSYQAILIVGAIYYGIMSMLWKNGFPRIATVVLANAGLWVMLTQTPGWGFLSHPQAWLIPPAACVLLIAHLQRDSLEPKLGSAIRYGATLMIYLSSTADILFSEIGTSLWGPMILIGLSLVGMVAGVAMRVKPFLYLGTIFTFLGIMSMVWHAGQAIDAVWPWWVFGITTGLILLSVLAGIEKHKDQLRKWSDQLAGWS</sequence>
<evidence type="ECO:0000256" key="2">
    <source>
        <dbReference type="SAM" id="Phobius"/>
    </source>
</evidence>
<feature type="transmembrane region" description="Helical" evidence="2">
    <location>
        <begin position="1398"/>
        <end position="1417"/>
    </location>
</feature>
<comment type="caution">
    <text evidence="3">The sequence shown here is derived from an EMBL/GenBank/DDBJ whole genome shotgun (WGS) entry which is preliminary data.</text>
</comment>
<feature type="transmembrane region" description="Helical" evidence="2">
    <location>
        <begin position="1176"/>
        <end position="1196"/>
    </location>
</feature>
<feature type="transmembrane region" description="Helical" evidence="2">
    <location>
        <begin position="803"/>
        <end position="822"/>
    </location>
</feature>
<keyword evidence="2" id="KW-0472">Membrane</keyword>
<feature type="transmembrane region" description="Helical" evidence="2">
    <location>
        <begin position="860"/>
        <end position="879"/>
    </location>
</feature>